<name>A0ABV7N6U2_9STAP</name>
<dbReference type="Proteomes" id="UP001595637">
    <property type="component" value="Unassembled WGS sequence"/>
</dbReference>
<comment type="caution">
    <text evidence="1">The sequence shown here is derived from an EMBL/GenBank/DDBJ whole genome shotgun (WGS) entry which is preliminary data.</text>
</comment>
<reference evidence="2" key="1">
    <citation type="journal article" date="2019" name="Int. J. Syst. Evol. Microbiol.">
        <title>The Global Catalogue of Microorganisms (GCM) 10K type strain sequencing project: providing services to taxonomists for standard genome sequencing and annotation.</title>
        <authorList>
            <consortium name="The Broad Institute Genomics Platform"/>
            <consortium name="The Broad Institute Genome Sequencing Center for Infectious Disease"/>
            <person name="Wu L."/>
            <person name="Ma J."/>
        </authorList>
    </citation>
    <scope>NUCLEOTIDE SEQUENCE [LARGE SCALE GENOMIC DNA]</scope>
    <source>
        <strain evidence="2">CCM 7756</strain>
    </source>
</reference>
<sequence>MNTKVNQETDYRKIPVEQLNSNIPQGRGMIKWQPFATMPEQYRRIEQMIDDQAKCSPPQFDNDILVMIEEKVRRNLGKEIVLRYWNNGFEVPLECKVEYIDDKTGIVIVSKGLELIHVKFVQIYEVDGGW</sequence>
<keyword evidence="2" id="KW-1185">Reference proteome</keyword>
<dbReference type="PANTHER" id="PTHR40051:SF1">
    <property type="entry name" value="YOLD-LIKE FAMILY PROTEIN"/>
    <property type="match status" value="1"/>
</dbReference>
<dbReference type="PANTHER" id="PTHR40051">
    <property type="entry name" value="IG HYPOTHETICAL 15966"/>
    <property type="match status" value="1"/>
</dbReference>
<accession>A0ABV7N6U2</accession>
<gene>
    <name evidence="1" type="ORF">ACFOEO_12090</name>
</gene>
<protein>
    <submittedName>
        <fullName evidence="1">YolD-like family protein</fullName>
    </submittedName>
</protein>
<evidence type="ECO:0000313" key="1">
    <source>
        <dbReference type="EMBL" id="MFC3389321.1"/>
    </source>
</evidence>
<evidence type="ECO:0000313" key="2">
    <source>
        <dbReference type="Proteomes" id="UP001595637"/>
    </source>
</evidence>
<dbReference type="RefSeq" id="WP_380656295.1">
    <property type="nucleotide sequence ID" value="NZ_JBHRVQ010000001.1"/>
</dbReference>
<dbReference type="Pfam" id="PF08863">
    <property type="entry name" value="YolD"/>
    <property type="match status" value="1"/>
</dbReference>
<dbReference type="InterPro" id="IPR014962">
    <property type="entry name" value="YolD"/>
</dbReference>
<proteinExistence type="predicted"/>
<dbReference type="EMBL" id="JBHRVQ010000001">
    <property type="protein sequence ID" value="MFC3389321.1"/>
    <property type="molecule type" value="Genomic_DNA"/>
</dbReference>
<organism evidence="1 2">
    <name type="scientific">Salinicoccus sesuvii</name>
    <dbReference type="NCBI Taxonomy" id="868281"/>
    <lineage>
        <taxon>Bacteria</taxon>
        <taxon>Bacillati</taxon>
        <taxon>Bacillota</taxon>
        <taxon>Bacilli</taxon>
        <taxon>Bacillales</taxon>
        <taxon>Staphylococcaceae</taxon>
        <taxon>Salinicoccus</taxon>
    </lineage>
</organism>